<feature type="region of interest" description="Disordered" evidence="3">
    <location>
        <begin position="1137"/>
        <end position="1184"/>
    </location>
</feature>
<evidence type="ECO:0000256" key="2">
    <source>
        <dbReference type="ARBA" id="ARBA00022737"/>
    </source>
</evidence>
<dbReference type="SUPFAM" id="SSF50156">
    <property type="entry name" value="PDZ domain-like"/>
    <property type="match status" value="4"/>
</dbReference>
<dbReference type="GO" id="GO:0045197">
    <property type="term" value="P:establishment or maintenance of epithelial cell apical/basal polarity"/>
    <property type="evidence" value="ECO:0007669"/>
    <property type="project" value="TreeGrafter"/>
</dbReference>
<dbReference type="GO" id="GO:0005912">
    <property type="term" value="C:adherens junction"/>
    <property type="evidence" value="ECO:0007669"/>
    <property type="project" value="TreeGrafter"/>
</dbReference>
<dbReference type="GO" id="GO:0098887">
    <property type="term" value="P:neurotransmitter receptor transport, endosome to postsynaptic membrane"/>
    <property type="evidence" value="ECO:0007669"/>
    <property type="project" value="TreeGrafter"/>
</dbReference>
<dbReference type="Proteomes" id="UP000515154">
    <property type="component" value="Linkage group LG3"/>
</dbReference>
<dbReference type="InterPro" id="IPR001611">
    <property type="entry name" value="Leu-rich_rpt"/>
</dbReference>
<feature type="region of interest" description="Disordered" evidence="3">
    <location>
        <begin position="612"/>
        <end position="688"/>
    </location>
</feature>
<evidence type="ECO:0000313" key="6">
    <source>
        <dbReference type="RefSeq" id="XP_036357508.1"/>
    </source>
</evidence>
<dbReference type="Gene3D" id="2.30.42.10">
    <property type="match status" value="4"/>
</dbReference>
<feature type="region of interest" description="Disordered" evidence="3">
    <location>
        <begin position="1488"/>
        <end position="1536"/>
    </location>
</feature>
<feature type="region of interest" description="Disordered" evidence="3">
    <location>
        <begin position="441"/>
        <end position="490"/>
    </location>
</feature>
<dbReference type="PROSITE" id="PS51450">
    <property type="entry name" value="LRR"/>
    <property type="match status" value="1"/>
</dbReference>
<dbReference type="Pfam" id="PF00595">
    <property type="entry name" value="PDZ"/>
    <property type="match status" value="4"/>
</dbReference>
<evidence type="ECO:0000313" key="5">
    <source>
        <dbReference type="Proteomes" id="UP000515154"/>
    </source>
</evidence>
<reference evidence="6" key="1">
    <citation type="submission" date="2025-08" db="UniProtKB">
        <authorList>
            <consortium name="RefSeq"/>
        </authorList>
    </citation>
    <scope>IDENTIFICATION</scope>
</reference>
<evidence type="ECO:0000259" key="4">
    <source>
        <dbReference type="PROSITE" id="PS50106"/>
    </source>
</evidence>
<dbReference type="Pfam" id="PF23598">
    <property type="entry name" value="LRR_14"/>
    <property type="match status" value="1"/>
</dbReference>
<dbReference type="InterPro" id="IPR050614">
    <property type="entry name" value="Synaptic_Scaffolding_LAP-MAGUK"/>
</dbReference>
<feature type="compositionally biased region" description="Polar residues" evidence="3">
    <location>
        <begin position="1137"/>
        <end position="1158"/>
    </location>
</feature>
<protein>
    <submittedName>
        <fullName evidence="6">Protein scribble homolog isoform X1</fullName>
    </submittedName>
</protein>
<evidence type="ECO:0000256" key="1">
    <source>
        <dbReference type="ARBA" id="ARBA00022614"/>
    </source>
</evidence>
<dbReference type="GO" id="GO:0098968">
    <property type="term" value="P:neurotransmitter receptor transport postsynaptic membrane to endosome"/>
    <property type="evidence" value="ECO:0007669"/>
    <property type="project" value="TreeGrafter"/>
</dbReference>
<dbReference type="CDD" id="cd06703">
    <property type="entry name" value="PDZ2_Scribble-like"/>
    <property type="match status" value="1"/>
</dbReference>
<dbReference type="InterPro" id="IPR055414">
    <property type="entry name" value="LRR_R13L4/SHOC2-like"/>
</dbReference>
<dbReference type="CDD" id="cd06704">
    <property type="entry name" value="PDZ1_Scribble-like"/>
    <property type="match status" value="1"/>
</dbReference>
<feature type="compositionally biased region" description="Polar residues" evidence="3">
    <location>
        <begin position="1509"/>
        <end position="1521"/>
    </location>
</feature>
<feature type="region of interest" description="Disordered" evidence="3">
    <location>
        <begin position="1804"/>
        <end position="1825"/>
    </location>
</feature>
<name>A0A7E6EQA6_9MOLL</name>
<dbReference type="CDD" id="cd06702">
    <property type="entry name" value="PDZ3_Scribble-like"/>
    <property type="match status" value="1"/>
</dbReference>
<dbReference type="FunFam" id="3.80.10.10:FF:000036">
    <property type="entry name" value="protein scribble homolog isoform X1"/>
    <property type="match status" value="1"/>
</dbReference>
<keyword evidence="5" id="KW-1185">Reference proteome</keyword>
<feature type="domain" description="PDZ" evidence="4">
    <location>
        <begin position="1307"/>
        <end position="1399"/>
    </location>
</feature>
<dbReference type="PROSITE" id="PS50106">
    <property type="entry name" value="PDZ"/>
    <property type="match status" value="4"/>
</dbReference>
<dbReference type="InterPro" id="IPR036034">
    <property type="entry name" value="PDZ_sf"/>
</dbReference>
<feature type="compositionally biased region" description="Basic and acidic residues" evidence="3">
    <location>
        <begin position="1498"/>
        <end position="1507"/>
    </location>
</feature>
<feature type="compositionally biased region" description="Basic and acidic residues" evidence="3">
    <location>
        <begin position="442"/>
        <end position="453"/>
    </location>
</feature>
<feature type="domain" description="PDZ" evidence="4">
    <location>
        <begin position="755"/>
        <end position="845"/>
    </location>
</feature>
<feature type="domain" description="PDZ" evidence="4">
    <location>
        <begin position="1219"/>
        <end position="1300"/>
    </location>
</feature>
<sequence length="1915" mass="212572">MFKCIPLFPACNRQVEYLDRRHWNLTTVPDDVLRYSRSLEELLLDANQLRELPRGFFRLLQLRKLSLSDNEIGRLPPDVSNFVNLMELDISRNELCEIPENIKFCKNLQVFDLSSNPLPRLPEGLTQLRNLTHLGLNDLAIIRLPADLGGLCNLVSLEVRENLLKTLPPSLAQLSKLENLDLGSNEIEILPETIGDLNSLQELWLDCNNLIQLPRELGQLKKLAQLDVSENHLEFLPEEIGGCHNMTDLCLSQNNLETLPEGIGFLKKLSILKCDQNRLATLTAQIGNCESLQEMILTENFLTELPITIGKLGNMNNLNVDRNRLTDIPIEIGKCSKLGVLSLRDNRLLRLPQELGNLKELHVMDVSGNRLEYLPFTVANLNLSALWLSENQAQPMVKFQTEFDERTGQKVLTCFLLPQQAFHTESMGKYENLLRGSIATDQDSRSSWPERSRGSVVHFPDSECSDDEDSPSESQLRRHGTPHPRELKNRHAKLLKKEIDGHVIPHEKDKKDQSFMPQRDPRWLEASDDSGYLEKKSLPQPTYTIPPKENNISKQVGEQSYVSVPYMSTKPEEPEELIKLEPEEVEDTIPKECQPLLLSETLVYPEAIRKPAQMLTPGDSDDIDSSSVERPATNLESDGGFAENEQENGDIGNSENDYADDEQVDPHRRRVIFPPEIEEQPEKENKLRRRDTPHHLKNKRINVMSSKDEADQVREILAQAAATAKMEKMEEKSILKESMSEANESSLLKDVAEEEVSLHVSRAVGQGLGISIAGGKGSTPYKGNDESVFISRVAESGPAALCGVCVGDKLISVNGFNLVDADHYEAVEVLKNSGYDITLVVAREKPVSCPENNVTEEETNTGIATVSFTNEPEMEVYGETISTSLIRDKSGLGFSIAGGRDSDSFKTNDHQFSSFLEAIYISRIIDGAAAHRDGNLFVGDRILSINGIDMQDARHDQAVALLTGSDKEIKLVVYRERVVPKGANVSMESTGSVQKLPQMTQPRITWTSQPAADISLPSVSPGYNNQPMVLKEPSSTHAEPASVTPHLYKPSISASTVPTATITSTTTTVTNQQASPALQTIRHSSHSPNISSACTSPSFRTLSSDWTTPPPTIQPPRFHYPGYSKSPTVATKFTSNEQKESFMQTKSSSASVYQSPVKSSADSRASTSSVNTRAGLPTVSGGSSIPLLTSRDRLPRANLNHEESHAYPVEEITFNTYGGPLGLSIVGGTDHSCLPFGNNNPGIFISKIEKDGIAASTNLKFGDRILSVNDTDLTKATHQEAVMALIKPCNQMTLEVVHEPPLLGLHKYTISKHPDEKLGLRIRGGALTYADNTTNRTDDGIFISNIAPDGAVARHGQLSVGQRILQVNDQSLLGTSHAEAVQTLRSVSDEIEILVCSGHSEEKILPDVTPSPLTPVLHKPDSNSISNISNQKNDDPLVSSQLSEEQQMPQTQLRNEISDQTIPPVESVTLETASVTLRMPDVGPIIQRAQIPNLEADSLTKENREDTLEQPQTDESPSKSQIPLRAKLAPGTKPPIPIKRKSLTLLSKTAVDSEIPVKKCDTLSNTYNSNDINVDHKPLAFSQDAPLASTLPIVHPDTIQTLENAQQLHDNSLQNMKSENPTEGMSFIEKQKYFEREIQHQASGVPRQPTKQFSYLSEHEVARMKQYEEQKASNMSHEELLEYMSPYQETEYNQVLASLDLSKTTPPAGSVRTLKAEKRLVPQKMSDSNNVDTSGDNLTTDERAREAEKRAAWRKARMKSLEADTLKAKAVIERANELSQNILSQDPKYKVNPLSTIDIAYADADSSEESSSTQNGDGKHMSTTESETLIHQVLPRGQLSVQKGKGDTTIRRSTHMIDQKVSELTEEVFDENLGKPVLKTYRITEKTLEHEVEVTKQQIYKLKLNDDQYVQSEQQ</sequence>
<dbReference type="SMART" id="SM00364">
    <property type="entry name" value="LRR_BAC"/>
    <property type="match status" value="10"/>
</dbReference>
<dbReference type="Gene3D" id="3.80.10.10">
    <property type="entry name" value="Ribonuclease Inhibitor"/>
    <property type="match status" value="4"/>
</dbReference>
<feature type="domain" description="PDZ" evidence="4">
    <location>
        <begin position="882"/>
        <end position="977"/>
    </location>
</feature>
<gene>
    <name evidence="6" type="primary">LOC115209683</name>
</gene>
<feature type="region of interest" description="Disordered" evidence="3">
    <location>
        <begin position="1724"/>
        <end position="1744"/>
    </location>
</feature>
<keyword evidence="2" id="KW-0677">Repeat</keyword>
<accession>A0A7E6EQA6</accession>
<dbReference type="InterPro" id="IPR032675">
    <property type="entry name" value="LRR_dom_sf"/>
</dbReference>
<dbReference type="PANTHER" id="PTHR23119:SF44">
    <property type="entry name" value="PROTEIN LAP4"/>
    <property type="match status" value="1"/>
</dbReference>
<dbReference type="GO" id="GO:0016323">
    <property type="term" value="C:basolateral plasma membrane"/>
    <property type="evidence" value="ECO:0007669"/>
    <property type="project" value="TreeGrafter"/>
</dbReference>
<dbReference type="SMART" id="SM00228">
    <property type="entry name" value="PDZ"/>
    <property type="match status" value="4"/>
</dbReference>
<dbReference type="GO" id="GO:0014069">
    <property type="term" value="C:postsynaptic density"/>
    <property type="evidence" value="ECO:0007669"/>
    <property type="project" value="TreeGrafter"/>
</dbReference>
<feature type="compositionally biased region" description="Low complexity" evidence="3">
    <location>
        <begin position="1804"/>
        <end position="1813"/>
    </location>
</feature>
<dbReference type="RefSeq" id="XP_036357508.1">
    <property type="nucleotide sequence ID" value="XM_036501615.1"/>
</dbReference>
<dbReference type="SMART" id="SM00365">
    <property type="entry name" value="LRR_SD22"/>
    <property type="match status" value="5"/>
</dbReference>
<proteinExistence type="predicted"/>
<feature type="compositionally biased region" description="Polar residues" evidence="3">
    <location>
        <begin position="1725"/>
        <end position="1738"/>
    </location>
</feature>
<dbReference type="FunFam" id="2.30.42.10:FF:000074">
    <property type="entry name" value="protein scribble homolog isoform X2"/>
    <property type="match status" value="1"/>
</dbReference>
<dbReference type="Pfam" id="PF13855">
    <property type="entry name" value="LRR_8"/>
    <property type="match status" value="1"/>
</dbReference>
<dbReference type="SMART" id="SM00369">
    <property type="entry name" value="LRR_TYP"/>
    <property type="match status" value="11"/>
</dbReference>
<feature type="compositionally biased region" description="Low complexity" evidence="3">
    <location>
        <begin position="1159"/>
        <end position="1169"/>
    </location>
</feature>
<dbReference type="PANTHER" id="PTHR23119">
    <property type="entry name" value="DISCS LARGE"/>
    <property type="match status" value="1"/>
</dbReference>
<dbReference type="SUPFAM" id="SSF52058">
    <property type="entry name" value="L domain-like"/>
    <property type="match status" value="1"/>
</dbReference>
<organism evidence="5 6">
    <name type="scientific">Octopus sinensis</name>
    <name type="common">East Asian common octopus</name>
    <dbReference type="NCBI Taxonomy" id="2607531"/>
    <lineage>
        <taxon>Eukaryota</taxon>
        <taxon>Metazoa</taxon>
        <taxon>Spiralia</taxon>
        <taxon>Lophotrochozoa</taxon>
        <taxon>Mollusca</taxon>
        <taxon>Cephalopoda</taxon>
        <taxon>Coleoidea</taxon>
        <taxon>Octopodiformes</taxon>
        <taxon>Octopoda</taxon>
        <taxon>Incirrata</taxon>
        <taxon>Octopodidae</taxon>
        <taxon>Octopus</taxon>
    </lineage>
</organism>
<dbReference type="InterPro" id="IPR001478">
    <property type="entry name" value="PDZ"/>
</dbReference>
<dbReference type="GO" id="GO:0043113">
    <property type="term" value="P:receptor clustering"/>
    <property type="evidence" value="ECO:0007669"/>
    <property type="project" value="TreeGrafter"/>
</dbReference>
<dbReference type="CDD" id="cd06701">
    <property type="entry name" value="PDZ4_Scribble-like"/>
    <property type="match status" value="1"/>
</dbReference>
<dbReference type="InterPro" id="IPR003591">
    <property type="entry name" value="Leu-rich_rpt_typical-subtyp"/>
</dbReference>
<dbReference type="GO" id="GO:0019901">
    <property type="term" value="F:protein kinase binding"/>
    <property type="evidence" value="ECO:0007669"/>
    <property type="project" value="TreeGrafter"/>
</dbReference>
<feature type="region of interest" description="Disordered" evidence="3">
    <location>
        <begin position="1404"/>
        <end position="1459"/>
    </location>
</feature>
<feature type="compositionally biased region" description="Polar residues" evidence="3">
    <location>
        <begin position="1438"/>
        <end position="1459"/>
    </location>
</feature>
<keyword evidence="1" id="KW-0433">Leucine-rich repeat</keyword>
<dbReference type="GO" id="GO:0045211">
    <property type="term" value="C:postsynaptic membrane"/>
    <property type="evidence" value="ECO:0007669"/>
    <property type="project" value="TreeGrafter"/>
</dbReference>
<evidence type="ECO:0000256" key="3">
    <source>
        <dbReference type="SAM" id="MobiDB-lite"/>
    </source>
</evidence>
<dbReference type="GO" id="GO:0098609">
    <property type="term" value="P:cell-cell adhesion"/>
    <property type="evidence" value="ECO:0007669"/>
    <property type="project" value="TreeGrafter"/>
</dbReference>